<comment type="caution">
    <text evidence="2">The sequence shown here is derived from an EMBL/GenBank/DDBJ whole genome shotgun (WGS) entry which is preliminary data.</text>
</comment>
<evidence type="ECO:0000256" key="1">
    <source>
        <dbReference type="SAM" id="Phobius"/>
    </source>
</evidence>
<dbReference type="Proteomes" id="UP000093903">
    <property type="component" value="Unassembled WGS sequence"/>
</dbReference>
<sequence>MVDSWLKPKEQLVMVVWAVNQLFGWFGFGLSLVKKDNSYLTNCPVLYISGFRSTIGIVGWGIRCISYIKGLTFRSNKPVG</sequence>
<feature type="transmembrane region" description="Helical" evidence="1">
    <location>
        <begin position="45"/>
        <end position="68"/>
    </location>
</feature>
<protein>
    <submittedName>
        <fullName evidence="2">Uncharacterized protein</fullName>
    </submittedName>
</protein>
<organism evidence="2 3">
    <name type="scientific">Cylindrospermopsis raciborskii CS-505</name>
    <dbReference type="NCBI Taxonomy" id="533240"/>
    <lineage>
        <taxon>Bacteria</taxon>
        <taxon>Bacillati</taxon>
        <taxon>Cyanobacteriota</taxon>
        <taxon>Cyanophyceae</taxon>
        <taxon>Nostocales</taxon>
        <taxon>Aphanizomenonaceae</taxon>
        <taxon>Cylindrospermopsis</taxon>
    </lineage>
</organism>
<keyword evidence="1" id="KW-1133">Transmembrane helix</keyword>
<feature type="transmembrane region" description="Helical" evidence="1">
    <location>
        <begin position="12"/>
        <end position="33"/>
    </location>
</feature>
<dbReference type="EMBL" id="LYXA01000001">
    <property type="protein sequence ID" value="OBU75290.1"/>
    <property type="molecule type" value="Genomic_DNA"/>
</dbReference>
<accession>A0A853M7B5</accession>
<reference evidence="2 3" key="1">
    <citation type="submission" date="2016-05" db="EMBL/GenBank/DDBJ databases">
        <title>First complete genome of the cyanobacterium Cylindrospermopsis raciborskii CS505, containing a circular chromosome and a single extrachromosomal element.</title>
        <authorList>
            <person name="Fuentes J."/>
            <person name="Tamames J."/>
            <person name="Allen E."/>
            <person name="Plominski A."/>
            <person name="Vasquez M."/>
        </authorList>
    </citation>
    <scope>NUCLEOTIDE SEQUENCE [LARGE SCALE GENOMIC DNA]</scope>
    <source>
        <strain evidence="2 3">CS505</strain>
    </source>
</reference>
<evidence type="ECO:0000313" key="3">
    <source>
        <dbReference type="Proteomes" id="UP000093903"/>
    </source>
</evidence>
<dbReference type="AlphaFoldDB" id="A0A853M7B5"/>
<keyword evidence="1" id="KW-0812">Transmembrane</keyword>
<name>A0A853M7B5_9CYAN</name>
<proteinExistence type="predicted"/>
<gene>
    <name evidence="2" type="ORF">A9P98_02415</name>
</gene>
<keyword evidence="1" id="KW-0472">Membrane</keyword>
<evidence type="ECO:0000313" key="2">
    <source>
        <dbReference type="EMBL" id="OBU75290.1"/>
    </source>
</evidence>